<evidence type="ECO:0000313" key="5">
    <source>
        <dbReference type="Proteomes" id="UP000838412"/>
    </source>
</evidence>
<dbReference type="SUPFAM" id="SSF56219">
    <property type="entry name" value="DNase I-like"/>
    <property type="match status" value="1"/>
</dbReference>
<feature type="compositionally biased region" description="Polar residues" evidence="2">
    <location>
        <begin position="285"/>
        <end position="294"/>
    </location>
</feature>
<protein>
    <submittedName>
        <fullName evidence="4">ZCCHC3 protein</fullName>
    </submittedName>
</protein>
<dbReference type="InterPro" id="IPR001878">
    <property type="entry name" value="Znf_CCHC"/>
</dbReference>
<comment type="caution">
    <text evidence="4">The sequence shown here is derived from an EMBL/GenBank/DDBJ whole genome shotgun (WGS) entry which is preliminary data.</text>
</comment>
<dbReference type="GO" id="GO:0008270">
    <property type="term" value="F:zinc ion binding"/>
    <property type="evidence" value="ECO:0007669"/>
    <property type="project" value="UniProtKB-KW"/>
</dbReference>
<accession>A0A8S4MM14</accession>
<dbReference type="GO" id="GO:0002218">
    <property type="term" value="P:activation of innate immune response"/>
    <property type="evidence" value="ECO:0007669"/>
    <property type="project" value="InterPro"/>
</dbReference>
<gene>
    <name evidence="4" type="primary">ZCCHC3</name>
    <name evidence="4" type="ORF">BLAG_LOCUS25852</name>
</gene>
<organism evidence="4 5">
    <name type="scientific">Branchiostoma lanceolatum</name>
    <name type="common">Common lancelet</name>
    <name type="synonym">Amphioxus lanceolatum</name>
    <dbReference type="NCBI Taxonomy" id="7740"/>
    <lineage>
        <taxon>Eukaryota</taxon>
        <taxon>Metazoa</taxon>
        <taxon>Chordata</taxon>
        <taxon>Cephalochordata</taxon>
        <taxon>Leptocardii</taxon>
        <taxon>Amphioxiformes</taxon>
        <taxon>Branchiostomatidae</taxon>
        <taxon>Branchiostoma</taxon>
    </lineage>
</organism>
<evidence type="ECO:0000256" key="2">
    <source>
        <dbReference type="SAM" id="MobiDB-lite"/>
    </source>
</evidence>
<dbReference type="Gene3D" id="4.10.60.10">
    <property type="entry name" value="Zinc finger, CCHC-type"/>
    <property type="match status" value="1"/>
</dbReference>
<feature type="compositionally biased region" description="Gly residues" evidence="2">
    <location>
        <begin position="255"/>
        <end position="267"/>
    </location>
</feature>
<feature type="compositionally biased region" description="Basic and acidic residues" evidence="2">
    <location>
        <begin position="489"/>
        <end position="498"/>
    </location>
</feature>
<dbReference type="GO" id="GO:0003690">
    <property type="term" value="F:double-stranded DNA binding"/>
    <property type="evidence" value="ECO:0007669"/>
    <property type="project" value="InterPro"/>
</dbReference>
<dbReference type="InterPro" id="IPR036691">
    <property type="entry name" value="Endo/exonu/phosph_ase_sf"/>
</dbReference>
<dbReference type="OrthoDB" id="416119at2759"/>
<dbReference type="PROSITE" id="PS50158">
    <property type="entry name" value="ZF_CCHC"/>
    <property type="match status" value="1"/>
</dbReference>
<feature type="region of interest" description="Disordered" evidence="2">
    <location>
        <begin position="480"/>
        <end position="527"/>
    </location>
</feature>
<evidence type="ECO:0000256" key="1">
    <source>
        <dbReference type="PROSITE-ProRule" id="PRU00047"/>
    </source>
</evidence>
<dbReference type="InterPro" id="IPR036875">
    <property type="entry name" value="Znf_CCHC_sf"/>
</dbReference>
<sequence>MPPIPYSKRPPAPYKFTRVRSVGVTFRNQEKDAALSDVVKLLERSGVPITDIQGVQNKGKGRCDITFKSQAAFQKACPSLSSVQDVEIDTFGASITVMTALHIPIELDDNFVRHRLSEYGEVLDSKYVSYASQGFPEILTGTRQYRIRLKSHVPNTMRLGNETFSFRYAGQPRVCHRCGREGHLVVDCDEDKCSKCMGLGHLAQDCTSGIKCNVCGEVGHAGRSCQLNFPYRHALTSTWTPKTSKGAVPTAAQAGGSGAGTQAGGSGTVVKNSDAGSDVEESGDENSPQKGQNKSGDDNPPQKDHEELGEKSGDDSSPRNGQEESEDGQEESGDENVSQIGESSQEKRSEEEADVNGAAEPTAVPAVTPSMGSGNPLSSPPTGAAEPTAVPAVTPPMGSGNPPSSLAMEEDSSSIIVTHGKATPPFDSQNSSGLGDLPGDGDNKLRSQVLSPVVLSLRLNNSGEDISPDDLFIEEKFDTMGDPTVTTPENKKVRKTESAAEGFGSQIQEFPSQKSPSPNKDPPKPQRSRKVLVLAGDFNCVLDPGLDRRSESSFTPGTGTQDVVQLRSLCTDLDVVDAWRVEHPDQIDFTWRSKSNKTRSRLDRIYVPVGTTTVSEIKSCPFSDHDGALASIVLVPSVEQGRGLWKCNVKALEDRCLRENFLEQYAKWREGKGTERSLREWWDSTKGKIRDLLREHSKRKAKEASLIQQDLERQVDLIRSRLNVGDRSAPTLEKYNEAKEKLNKLIQDRLAGHRLRAKVKSFEEDEKPTRFFFASERQKGKKRIIHQVRNGKGDVVSTTPEILDTFQVFYKELYREGQIDLDEQEHFLSKLSVTLPDDFVESLDRCLSLSELQEAMKGMENGKSPGSDGLPKEFYFQFWDTIGQDFLEVLNEGLREGQLSATQREGVISLLEKKGDPLNPANKRPISLLNVDYKIMSKAMANRLKSVIASVVHADQSCGIPVKIEKVLFEFLWDGKTELVKRETLYLPKNEGGLGLVCVPLKANALLLKAVRKALTCPEAPSSRYVFYWMGLCLRRLDPESWDNNSPHSMERPPHYEAIIHLVRDIENMDAQIEWKVCTTKSIYNALLEAKNIVPRCVRVSPTVKWPEVWRAVHNPFVQKWDRMTAWHAAHDSLKTRQKLRSWRGYIDSDTCPRNGCNLVESVTHLFWECAVVAEVWEWVEGLVYRRIFPQFRLSGAFAVFGLVFQNMPTRTRLVLETLAAITRALLWKTRCQVIFEKMKFSGQELIARLQKSLRERLEFEYHRLGPDGFLTTWADGYSWADVDISHVSIKL</sequence>
<dbReference type="GO" id="GO:0003723">
    <property type="term" value="F:RNA binding"/>
    <property type="evidence" value="ECO:0007669"/>
    <property type="project" value="InterPro"/>
</dbReference>
<dbReference type="PANTHER" id="PTHR22639">
    <property type="entry name" value="GAG-RELATED PROTEIN"/>
    <property type="match status" value="1"/>
</dbReference>
<feature type="compositionally biased region" description="Low complexity" evidence="2">
    <location>
        <begin position="358"/>
        <end position="369"/>
    </location>
</feature>
<keyword evidence="5" id="KW-1185">Reference proteome</keyword>
<dbReference type="Pfam" id="PF00098">
    <property type="entry name" value="zf-CCHC"/>
    <property type="match status" value="1"/>
</dbReference>
<dbReference type="Proteomes" id="UP000838412">
    <property type="component" value="Unassembled WGS sequence"/>
</dbReference>
<dbReference type="PANTHER" id="PTHR22639:SF3">
    <property type="entry name" value="ZINC FINGER CCHC DOMAIN-CONTAINING PROTEIN 3"/>
    <property type="match status" value="1"/>
</dbReference>
<dbReference type="SMART" id="SM00343">
    <property type="entry name" value="ZnF_C2HC"/>
    <property type="match status" value="3"/>
</dbReference>
<dbReference type="InterPro" id="IPR042509">
    <property type="entry name" value="ZCCHC3"/>
</dbReference>
<keyword evidence="1" id="KW-0862">Zinc</keyword>
<dbReference type="SUPFAM" id="SSF57756">
    <property type="entry name" value="Retrovirus zinc finger-like domains"/>
    <property type="match status" value="1"/>
</dbReference>
<feature type="compositionally biased region" description="Acidic residues" evidence="2">
    <location>
        <begin position="323"/>
        <end position="334"/>
    </location>
</feature>
<evidence type="ECO:0000259" key="3">
    <source>
        <dbReference type="PROSITE" id="PS50158"/>
    </source>
</evidence>
<proteinExistence type="predicted"/>
<name>A0A8S4MM14_BRALA</name>
<feature type="compositionally biased region" description="Basic and acidic residues" evidence="2">
    <location>
        <begin position="295"/>
        <end position="317"/>
    </location>
</feature>
<reference evidence="4" key="1">
    <citation type="submission" date="2022-01" db="EMBL/GenBank/DDBJ databases">
        <authorList>
            <person name="Braso-Vives M."/>
        </authorList>
    </citation>
    <scope>NUCLEOTIDE SEQUENCE</scope>
</reference>
<feature type="region of interest" description="Disordered" evidence="2">
    <location>
        <begin position="240"/>
        <end position="445"/>
    </location>
</feature>
<keyword evidence="1" id="KW-0863">Zinc-finger</keyword>
<keyword evidence="1" id="KW-0479">Metal-binding</keyword>
<evidence type="ECO:0000313" key="4">
    <source>
        <dbReference type="EMBL" id="CAH1276930.1"/>
    </source>
</evidence>
<dbReference type="Gene3D" id="3.60.10.10">
    <property type="entry name" value="Endonuclease/exonuclease/phosphatase"/>
    <property type="match status" value="1"/>
</dbReference>
<feature type="compositionally biased region" description="Low complexity" evidence="2">
    <location>
        <begin position="380"/>
        <end position="396"/>
    </location>
</feature>
<feature type="domain" description="CCHC-type" evidence="3">
    <location>
        <begin position="175"/>
        <end position="190"/>
    </location>
</feature>
<dbReference type="EMBL" id="CAKMNS010000108">
    <property type="protein sequence ID" value="CAH1276930.1"/>
    <property type="molecule type" value="Genomic_DNA"/>
</dbReference>